<feature type="transmembrane region" description="Helical" evidence="1">
    <location>
        <begin position="23"/>
        <end position="44"/>
    </location>
</feature>
<reference evidence="2 3" key="1">
    <citation type="submission" date="2022-09" db="EMBL/GenBank/DDBJ databases">
        <authorList>
            <person name="Kop L."/>
        </authorList>
    </citation>
    <scope>NUCLEOTIDE SEQUENCE [LARGE SCALE GENOMIC DNA]</scope>
    <source>
        <strain evidence="2 3">347</strain>
    </source>
</reference>
<name>A0ABN8VZP0_9BACT</name>
<keyword evidence="3" id="KW-1185">Reference proteome</keyword>
<evidence type="ECO:0000256" key="1">
    <source>
        <dbReference type="SAM" id="Phobius"/>
    </source>
</evidence>
<protein>
    <submittedName>
        <fullName evidence="2">Uncharacterized protein</fullName>
    </submittedName>
</protein>
<keyword evidence="1" id="KW-0472">Membrane</keyword>
<organism evidence="2 3">
    <name type="scientific">Nitrospina watsonii</name>
    <dbReference type="NCBI Taxonomy" id="1323948"/>
    <lineage>
        <taxon>Bacteria</taxon>
        <taxon>Pseudomonadati</taxon>
        <taxon>Nitrospinota/Tectimicrobiota group</taxon>
        <taxon>Nitrospinota</taxon>
        <taxon>Nitrospinia</taxon>
        <taxon>Nitrospinales</taxon>
        <taxon>Nitrospinaceae</taxon>
        <taxon>Nitrospina</taxon>
    </lineage>
</organism>
<keyword evidence="1" id="KW-0812">Transmembrane</keyword>
<accession>A0ABN8VZP0</accession>
<dbReference type="Proteomes" id="UP001157733">
    <property type="component" value="Chromosome"/>
</dbReference>
<sequence>MNTPRESKDDSTPLTDKEKREAYSVYVAIIGGIVIVVSFIWHIVSSLISGGEP</sequence>
<keyword evidence="1" id="KW-1133">Transmembrane helix</keyword>
<dbReference type="RefSeq" id="WP_282010545.1">
    <property type="nucleotide sequence ID" value="NZ_OX336137.1"/>
</dbReference>
<evidence type="ECO:0000313" key="2">
    <source>
        <dbReference type="EMBL" id="CAI2717619.1"/>
    </source>
</evidence>
<proteinExistence type="predicted"/>
<dbReference type="EMBL" id="OX336137">
    <property type="protein sequence ID" value="CAI2717619.1"/>
    <property type="molecule type" value="Genomic_DNA"/>
</dbReference>
<gene>
    <name evidence="2" type="ORF">NSPWAT_0760</name>
</gene>
<evidence type="ECO:0000313" key="3">
    <source>
        <dbReference type="Proteomes" id="UP001157733"/>
    </source>
</evidence>